<name>A0A9D1NFD0_9FIRM</name>
<dbReference type="Pfam" id="PF01244">
    <property type="entry name" value="Peptidase_M19"/>
    <property type="match status" value="1"/>
</dbReference>
<dbReference type="Proteomes" id="UP000886861">
    <property type="component" value="Unassembled WGS sequence"/>
</dbReference>
<evidence type="ECO:0000313" key="2">
    <source>
        <dbReference type="Proteomes" id="UP000886861"/>
    </source>
</evidence>
<dbReference type="GO" id="GO:0070573">
    <property type="term" value="F:metallodipeptidase activity"/>
    <property type="evidence" value="ECO:0007669"/>
    <property type="project" value="InterPro"/>
</dbReference>
<dbReference type="PROSITE" id="PS51365">
    <property type="entry name" value="RENAL_DIPEPTIDASE_2"/>
    <property type="match status" value="1"/>
</dbReference>
<dbReference type="SUPFAM" id="SSF51556">
    <property type="entry name" value="Metallo-dependent hydrolases"/>
    <property type="match status" value="1"/>
</dbReference>
<dbReference type="Gene3D" id="3.20.20.140">
    <property type="entry name" value="Metal-dependent hydrolases"/>
    <property type="match status" value="1"/>
</dbReference>
<accession>A0A9D1NFD0</accession>
<dbReference type="EMBL" id="DVOJ01000015">
    <property type="protein sequence ID" value="HIV01851.1"/>
    <property type="molecule type" value="Genomic_DNA"/>
</dbReference>
<evidence type="ECO:0000313" key="1">
    <source>
        <dbReference type="EMBL" id="HIV01851.1"/>
    </source>
</evidence>
<dbReference type="GO" id="GO:0006508">
    <property type="term" value="P:proteolysis"/>
    <property type="evidence" value="ECO:0007669"/>
    <property type="project" value="InterPro"/>
</dbReference>
<dbReference type="PANTHER" id="PTHR10443">
    <property type="entry name" value="MICROSOMAL DIPEPTIDASE"/>
    <property type="match status" value="1"/>
</dbReference>
<dbReference type="InterPro" id="IPR032466">
    <property type="entry name" value="Metal_Hydrolase"/>
</dbReference>
<reference evidence="1" key="1">
    <citation type="submission" date="2020-10" db="EMBL/GenBank/DDBJ databases">
        <authorList>
            <person name="Gilroy R."/>
        </authorList>
    </citation>
    <scope>NUCLEOTIDE SEQUENCE</scope>
    <source>
        <strain evidence="1">CHK186-9395</strain>
    </source>
</reference>
<gene>
    <name evidence="1" type="ORF">IAA62_04800</name>
</gene>
<dbReference type="AlphaFoldDB" id="A0A9D1NFD0"/>
<sequence>MIIDTHNDYLTKGVKPTYLDEREEYLKLLCSPVWTSEISDPMTKIKKAKEFLDSKKLTTELKLCVEDCWFLKEDNLEEFLSFKPFYTGLTWNDTNCLAGGCFGKGSISDFGERVIKLFEKSGVIIDTAHLNRESFFDLAKLTSRPLFNSHTAVDALCNTTRNLTNEQLKIFKDTKGFIGVYFVTDFLSSGKVTSKTVADHIDYIVNFCGIDCVGFGTDFNGTDELPEDVKDYCDVENILMELKGRGYSDEALNKIRYNNFYEYLKK</sequence>
<proteinExistence type="predicted"/>
<protein>
    <submittedName>
        <fullName evidence="1">Membrane dipeptidase</fullName>
    </submittedName>
</protein>
<dbReference type="InterPro" id="IPR008257">
    <property type="entry name" value="Pept_M19"/>
</dbReference>
<comment type="caution">
    <text evidence="1">The sequence shown here is derived from an EMBL/GenBank/DDBJ whole genome shotgun (WGS) entry which is preliminary data.</text>
</comment>
<reference evidence="1" key="2">
    <citation type="journal article" date="2021" name="PeerJ">
        <title>Extensive microbial diversity within the chicken gut microbiome revealed by metagenomics and culture.</title>
        <authorList>
            <person name="Gilroy R."/>
            <person name="Ravi A."/>
            <person name="Getino M."/>
            <person name="Pursley I."/>
            <person name="Horton D.L."/>
            <person name="Alikhan N.F."/>
            <person name="Baker D."/>
            <person name="Gharbi K."/>
            <person name="Hall N."/>
            <person name="Watson M."/>
            <person name="Adriaenssens E.M."/>
            <person name="Foster-Nyarko E."/>
            <person name="Jarju S."/>
            <person name="Secka A."/>
            <person name="Antonio M."/>
            <person name="Oren A."/>
            <person name="Chaudhuri R.R."/>
            <person name="La Ragione R."/>
            <person name="Hildebrand F."/>
            <person name="Pallen M.J."/>
        </authorList>
    </citation>
    <scope>NUCLEOTIDE SEQUENCE</scope>
    <source>
        <strain evidence="1">CHK186-9395</strain>
    </source>
</reference>
<organism evidence="1 2">
    <name type="scientific">Candidatus Caccopulliclostridium gallistercoris</name>
    <dbReference type="NCBI Taxonomy" id="2840719"/>
    <lineage>
        <taxon>Bacteria</taxon>
        <taxon>Bacillati</taxon>
        <taxon>Bacillota</taxon>
        <taxon>Clostridia</taxon>
        <taxon>Candidatus Caccopulliclostridium</taxon>
    </lineage>
</organism>
<dbReference type="PANTHER" id="PTHR10443:SF12">
    <property type="entry name" value="DIPEPTIDASE"/>
    <property type="match status" value="1"/>
</dbReference>